<protein>
    <submittedName>
        <fullName evidence="1">Uncharacterized protein</fullName>
    </submittedName>
</protein>
<evidence type="ECO:0000313" key="1">
    <source>
        <dbReference type="EMBL" id="KAF9661231.1"/>
    </source>
</evidence>
<reference evidence="1 2" key="1">
    <citation type="submission" date="2020-10" db="EMBL/GenBank/DDBJ databases">
        <title>Plant Genome Project.</title>
        <authorList>
            <person name="Zhang R.-G."/>
        </authorList>
    </citation>
    <scope>NUCLEOTIDE SEQUENCE [LARGE SCALE GENOMIC DNA]</scope>
    <source>
        <strain evidence="1">FAFU-HL-1</strain>
        <tissue evidence="1">Leaf</tissue>
    </source>
</reference>
<dbReference type="EMBL" id="JADGMS010000019">
    <property type="protein sequence ID" value="KAF9661231.1"/>
    <property type="molecule type" value="Genomic_DNA"/>
</dbReference>
<keyword evidence="2" id="KW-1185">Reference proteome</keyword>
<dbReference type="Proteomes" id="UP000657918">
    <property type="component" value="Unassembled WGS sequence"/>
</dbReference>
<sequence length="71" mass="7729">MEVFPLELEWGGSAHHHLQRRHSFCRTFPGVVEQGTSCAQNAVALVIFDPSGVSGRGPNFQSKSMNLESAS</sequence>
<organism evidence="1 2">
    <name type="scientific">Salix dunnii</name>
    <dbReference type="NCBI Taxonomy" id="1413687"/>
    <lineage>
        <taxon>Eukaryota</taxon>
        <taxon>Viridiplantae</taxon>
        <taxon>Streptophyta</taxon>
        <taxon>Embryophyta</taxon>
        <taxon>Tracheophyta</taxon>
        <taxon>Spermatophyta</taxon>
        <taxon>Magnoliopsida</taxon>
        <taxon>eudicotyledons</taxon>
        <taxon>Gunneridae</taxon>
        <taxon>Pentapetalae</taxon>
        <taxon>rosids</taxon>
        <taxon>fabids</taxon>
        <taxon>Malpighiales</taxon>
        <taxon>Salicaceae</taxon>
        <taxon>Saliceae</taxon>
        <taxon>Salix</taxon>
    </lineage>
</organism>
<comment type="caution">
    <text evidence="1">The sequence shown here is derived from an EMBL/GenBank/DDBJ whole genome shotgun (WGS) entry which is preliminary data.</text>
</comment>
<gene>
    <name evidence="1" type="ORF">SADUNF_Sadunf19G0046700</name>
</gene>
<proteinExistence type="predicted"/>
<evidence type="ECO:0000313" key="2">
    <source>
        <dbReference type="Proteomes" id="UP000657918"/>
    </source>
</evidence>
<accession>A0A835J182</accession>
<dbReference type="AlphaFoldDB" id="A0A835J182"/>
<name>A0A835J182_9ROSI</name>